<accession>A0A3D8P4P4</accession>
<evidence type="ECO:0000259" key="1">
    <source>
        <dbReference type="Pfam" id="PF01368"/>
    </source>
</evidence>
<feature type="domain" description="DHHA1" evidence="2">
    <location>
        <begin position="247"/>
        <end position="318"/>
    </location>
</feature>
<dbReference type="PANTHER" id="PTHR47618">
    <property type="entry name" value="BIFUNCTIONAL OLIGORIBONUCLEASE AND PAP PHOSPHATASE NRNA"/>
    <property type="match status" value="1"/>
</dbReference>
<dbReference type="InterPro" id="IPR038763">
    <property type="entry name" value="DHH_sf"/>
</dbReference>
<dbReference type="InterPro" id="IPR001667">
    <property type="entry name" value="DDH_dom"/>
</dbReference>
<dbReference type="GO" id="GO:0003676">
    <property type="term" value="F:nucleic acid binding"/>
    <property type="evidence" value="ECO:0007669"/>
    <property type="project" value="InterPro"/>
</dbReference>
<dbReference type="Pfam" id="PF02272">
    <property type="entry name" value="DHHA1"/>
    <property type="match status" value="1"/>
</dbReference>
<dbReference type="InterPro" id="IPR003156">
    <property type="entry name" value="DHHA1_dom"/>
</dbReference>
<evidence type="ECO:0000313" key="3">
    <source>
        <dbReference type="EMBL" id="RDV82519.1"/>
    </source>
</evidence>
<evidence type="ECO:0000313" key="4">
    <source>
        <dbReference type="Proteomes" id="UP000256329"/>
    </source>
</evidence>
<dbReference type="OrthoDB" id="9803668at2"/>
<dbReference type="RefSeq" id="WP_115792809.1">
    <property type="nucleotide sequence ID" value="NZ_QSLN01000009.1"/>
</dbReference>
<name>A0A3D8P4P4_9THEO</name>
<dbReference type="SUPFAM" id="SSF64182">
    <property type="entry name" value="DHH phosphoesterases"/>
    <property type="match status" value="1"/>
</dbReference>
<sequence>MESLKLAARELEKANELLLLGHMMPDGDCLGSMLALGQALRAKGKKVEWAVPDPVPSNLAFLPGAAEVKVGPQAVKGAKPDLIVVLDTSTPERLGDLRRPFDELRRSGAKAMLIDHHVTAIPFADHNFIFPEAAAVGEVVFELLREMSLFPLTPDIATCLYTAIVTDTGCFQYETTLASTHRRVAELIEVGVKVREVSLRLFEEKPREQIVALREALKTLRFSPCGRLAWMWLDRETMVANGILGEHTNGLVNYARQIRGVELALFFWEVKKDLVKVSFRSKCHLDVNRLAGLFGGGGHIRAAGALIPGRLEDVVARVVAAGLEALGREGIYNSDRGA</sequence>
<evidence type="ECO:0000259" key="2">
    <source>
        <dbReference type="Pfam" id="PF02272"/>
    </source>
</evidence>
<dbReference type="PANTHER" id="PTHR47618:SF1">
    <property type="entry name" value="BIFUNCTIONAL OLIGORIBONUCLEASE AND PAP PHOSPHATASE NRNA"/>
    <property type="match status" value="1"/>
</dbReference>
<dbReference type="AlphaFoldDB" id="A0A3D8P4P4"/>
<feature type="domain" description="DDH" evidence="1">
    <location>
        <begin position="18"/>
        <end position="164"/>
    </location>
</feature>
<reference evidence="3 4" key="1">
    <citation type="submission" date="2018-08" db="EMBL/GenBank/DDBJ databases">
        <title>Form III RuBisCO-mediated autotrophy in Thermodesulfobium bacteria.</title>
        <authorList>
            <person name="Toshchakov S.V."/>
            <person name="Kublanov I.V."/>
            <person name="Frolov E."/>
            <person name="Bonch-Osmolovskaya E.A."/>
            <person name="Tourova T.P."/>
            <person name="Chernych N.A."/>
            <person name="Lebedinsky A.V."/>
        </authorList>
    </citation>
    <scope>NUCLEOTIDE SEQUENCE [LARGE SCALE GENOMIC DNA]</scope>
    <source>
        <strain evidence="3 4">SR</strain>
    </source>
</reference>
<dbReference type="Pfam" id="PF01368">
    <property type="entry name" value="DHH"/>
    <property type="match status" value="1"/>
</dbReference>
<dbReference type="Proteomes" id="UP000256329">
    <property type="component" value="Unassembled WGS sequence"/>
</dbReference>
<gene>
    <name evidence="3" type="ORF">DXX99_07135</name>
</gene>
<dbReference type="Gene3D" id="3.10.310.30">
    <property type="match status" value="1"/>
</dbReference>
<organism evidence="3 4">
    <name type="scientific">Ammonifex thiophilus</name>
    <dbReference type="NCBI Taxonomy" id="444093"/>
    <lineage>
        <taxon>Bacteria</taxon>
        <taxon>Bacillati</taxon>
        <taxon>Bacillota</taxon>
        <taxon>Clostridia</taxon>
        <taxon>Thermoanaerobacterales</taxon>
        <taxon>Thermoanaerobacteraceae</taxon>
        <taxon>Ammonifex</taxon>
    </lineage>
</organism>
<protein>
    <submittedName>
        <fullName evidence="3">Bifunctional oligoribonuclease/PAP phosphatase NrnA</fullName>
    </submittedName>
</protein>
<dbReference type="EMBL" id="QSLN01000009">
    <property type="protein sequence ID" value="RDV82519.1"/>
    <property type="molecule type" value="Genomic_DNA"/>
</dbReference>
<dbReference type="InterPro" id="IPR051319">
    <property type="entry name" value="Oligoribo/pAp-PDE_c-di-AMP_PDE"/>
</dbReference>
<dbReference type="Gene3D" id="3.90.1640.10">
    <property type="entry name" value="inorganic pyrophosphatase (n-terminal core)"/>
    <property type="match status" value="1"/>
</dbReference>
<keyword evidence="4" id="KW-1185">Reference proteome</keyword>
<comment type="caution">
    <text evidence="3">The sequence shown here is derived from an EMBL/GenBank/DDBJ whole genome shotgun (WGS) entry which is preliminary data.</text>
</comment>
<proteinExistence type="predicted"/>